<protein>
    <submittedName>
        <fullName evidence="2">Uncharacterized protein</fullName>
    </submittedName>
</protein>
<reference evidence="2 3" key="1">
    <citation type="submission" date="2016-05" db="EMBL/GenBank/DDBJ databases">
        <title>A degradative enzymes factory behind the ericoid mycorrhizal symbiosis.</title>
        <authorList>
            <consortium name="DOE Joint Genome Institute"/>
            <person name="Martino E."/>
            <person name="Morin E."/>
            <person name="Grelet G."/>
            <person name="Kuo A."/>
            <person name="Kohler A."/>
            <person name="Daghino S."/>
            <person name="Barry K."/>
            <person name="Choi C."/>
            <person name="Cichocki N."/>
            <person name="Clum A."/>
            <person name="Copeland A."/>
            <person name="Hainaut M."/>
            <person name="Haridas S."/>
            <person name="Labutti K."/>
            <person name="Lindquist E."/>
            <person name="Lipzen A."/>
            <person name="Khouja H.-R."/>
            <person name="Murat C."/>
            <person name="Ohm R."/>
            <person name="Olson A."/>
            <person name="Spatafora J."/>
            <person name="Veneault-Fourrey C."/>
            <person name="Henrissat B."/>
            <person name="Grigoriev I."/>
            <person name="Martin F."/>
            <person name="Perotto S."/>
        </authorList>
    </citation>
    <scope>NUCLEOTIDE SEQUENCE [LARGE SCALE GENOMIC DNA]</scope>
    <source>
        <strain evidence="2 3">UAMH 7357</strain>
    </source>
</reference>
<keyword evidence="1" id="KW-1133">Transmembrane helix</keyword>
<gene>
    <name evidence="2" type="ORF">NA56DRAFT_57594</name>
</gene>
<dbReference type="EMBL" id="KZ613575">
    <property type="protein sequence ID" value="PMD12012.1"/>
    <property type="molecule type" value="Genomic_DNA"/>
</dbReference>
<keyword evidence="3" id="KW-1185">Reference proteome</keyword>
<keyword evidence="1" id="KW-0472">Membrane</keyword>
<accession>A0A2J6PD94</accession>
<keyword evidence="1" id="KW-0812">Transmembrane</keyword>
<dbReference type="OrthoDB" id="5428890at2759"/>
<name>A0A2J6PD94_9HELO</name>
<feature type="transmembrane region" description="Helical" evidence="1">
    <location>
        <begin position="425"/>
        <end position="446"/>
    </location>
</feature>
<dbReference type="AlphaFoldDB" id="A0A2J6PD94"/>
<evidence type="ECO:0000313" key="2">
    <source>
        <dbReference type="EMBL" id="PMD12012.1"/>
    </source>
</evidence>
<sequence length="460" mass="52059">MRALTSAANLPRLMENETQRQDHLISFIVGDEIIKGSLATACVWYKCFLRYKFISHWELFAQTLVGIDDKSTAPKPGDLVVIYKFAKTVAQLLKTESNLAVSQIVDELDNQRQLKPQLDGERAIPNQLVFAAIGWLTMFYEAVCKPSPARLEITRLSINSCGRPHPLTTRKMKSYSQGLDHVTRPFDDLLGKFGDLIPGPGRPSSAERSDSSDLPTEDIKVQSVCFNTLQNVIGINIEWVSSLALHLELDSGKKTLKLFQNPSFCLMMASGSKTCLLSRLINDHAANNCEDVHIPDVPADEFFQEMLLSYRLIFGLDDRSWRAFSRLKTTREEQQVFGETAIIWDPLLSTVCGQSASSEDAQSIYDDFEPGEPAKAYPYAEFPFFGRRLIALQEFVNQHQPQNVRALLNDRRDVAAWYTLWSNQVLVFFATFTIFLMILSLIFQIWQVLLAKQQLEQGSS</sequence>
<dbReference type="Proteomes" id="UP000235672">
    <property type="component" value="Unassembled WGS sequence"/>
</dbReference>
<proteinExistence type="predicted"/>
<organism evidence="2 3">
    <name type="scientific">Hyaloscypha hepaticicola</name>
    <dbReference type="NCBI Taxonomy" id="2082293"/>
    <lineage>
        <taxon>Eukaryota</taxon>
        <taxon>Fungi</taxon>
        <taxon>Dikarya</taxon>
        <taxon>Ascomycota</taxon>
        <taxon>Pezizomycotina</taxon>
        <taxon>Leotiomycetes</taxon>
        <taxon>Helotiales</taxon>
        <taxon>Hyaloscyphaceae</taxon>
        <taxon>Hyaloscypha</taxon>
    </lineage>
</organism>
<evidence type="ECO:0000256" key="1">
    <source>
        <dbReference type="SAM" id="Phobius"/>
    </source>
</evidence>
<evidence type="ECO:0000313" key="3">
    <source>
        <dbReference type="Proteomes" id="UP000235672"/>
    </source>
</evidence>